<keyword evidence="6" id="KW-0378">Hydrolase</keyword>
<evidence type="ECO:0000256" key="10">
    <source>
        <dbReference type="SAM" id="Phobius"/>
    </source>
</evidence>
<dbReference type="GO" id="GO:0005886">
    <property type="term" value="C:plasma membrane"/>
    <property type="evidence" value="ECO:0007669"/>
    <property type="project" value="UniProtKB-SubCell"/>
</dbReference>
<comment type="subcellular location">
    <subcellularLocation>
        <location evidence="1">Cell membrane</location>
        <topology evidence="1">Multi-pass membrane protein</topology>
    </subcellularLocation>
</comment>
<name>A0A919M335_KLEPN</name>
<dbReference type="InterPro" id="IPR001633">
    <property type="entry name" value="EAL_dom"/>
</dbReference>
<dbReference type="InterPro" id="IPR024744">
    <property type="entry name" value="CSS-motif_dom"/>
</dbReference>
<dbReference type="GO" id="GO:0071111">
    <property type="term" value="F:cyclic-guanylate-specific phosphodiesterase activity"/>
    <property type="evidence" value="ECO:0007669"/>
    <property type="project" value="UniProtKB-EC"/>
</dbReference>
<keyword evidence="7 10" id="KW-1133">Transmembrane helix</keyword>
<evidence type="ECO:0000256" key="2">
    <source>
        <dbReference type="ARBA" id="ARBA00012282"/>
    </source>
</evidence>
<reference evidence="12" key="1">
    <citation type="submission" date="2020-10" db="EMBL/GenBank/DDBJ databases">
        <title>Genome Sequence of ESBL Producing Zambian Clinical Strains.</title>
        <authorList>
            <person name="Shawa M."/>
            <person name="Furuta Y."/>
            <person name="Simbotwe M."/>
            <person name="Mulenga E."/>
            <person name="Mubanga M."/>
            <person name="Mulenga G."/>
            <person name="Kaile C."/>
            <person name="Zorigt T."/>
            <person name="Hang'ombe B."/>
            <person name="Higashi H."/>
        </authorList>
    </citation>
    <scope>NUCLEOTIDE SEQUENCE</scope>
    <source>
        <strain evidence="12">Zam_UTH_09</strain>
    </source>
</reference>
<evidence type="ECO:0000256" key="3">
    <source>
        <dbReference type="ARBA" id="ARBA00022475"/>
    </source>
</evidence>
<evidence type="ECO:0000259" key="11">
    <source>
        <dbReference type="PROSITE" id="PS50883"/>
    </source>
</evidence>
<evidence type="ECO:0000256" key="7">
    <source>
        <dbReference type="ARBA" id="ARBA00022989"/>
    </source>
</evidence>
<comment type="catalytic activity">
    <reaction evidence="9">
        <text>3',3'-c-di-GMP + H2O = 5'-phosphoguanylyl(3'-&gt;5')guanosine + H(+)</text>
        <dbReference type="Rhea" id="RHEA:24902"/>
        <dbReference type="ChEBI" id="CHEBI:15377"/>
        <dbReference type="ChEBI" id="CHEBI:15378"/>
        <dbReference type="ChEBI" id="CHEBI:58754"/>
        <dbReference type="ChEBI" id="CHEBI:58805"/>
        <dbReference type="EC" id="3.1.4.52"/>
    </reaction>
</comment>
<accession>A0A919M335</accession>
<evidence type="ECO:0000256" key="4">
    <source>
        <dbReference type="ARBA" id="ARBA00022636"/>
    </source>
</evidence>
<dbReference type="EMBL" id="BNFF01000002">
    <property type="protein sequence ID" value="GHK57282.1"/>
    <property type="molecule type" value="Genomic_DNA"/>
</dbReference>
<protein>
    <recommendedName>
        <fullName evidence="2">cyclic-guanylate-specific phosphodiesterase</fullName>
        <ecNumber evidence="2">3.1.4.52</ecNumber>
    </recommendedName>
</protein>
<keyword evidence="5 10" id="KW-0812">Transmembrane</keyword>
<sequence>MLTRYFSPQRKTWLTSLSVGIIVALLAGSIQFMVIYHNRAERFDAIINNVNTYLKSYFHDLRQTIDGLQPLVDQPCENIDSGLTSHAAFSPNVRAFLLVKNGIAFCSSATGAMNTPLSQLIPAIDISKPVAMAILPGTPMMPKSAALALWVGKPGDQNSGIFVSINANLTPYILYSARQNDFSGIALAIDHTAISTFSNRLVDPQTLHNAPIRQAQIEGLPLKVYLYANSWLAENTQFALLLGVVCGLLAGLLCYYVLTIKSDPRKSILLGIKNNQFYIVYQPVVNAQTLRISGVEVLMRWRHPVVGEIPPDVFINLAETQQMIVPLTHHLLALIASDAAVLKRILPRGVKLGLNISPAHLQADSFRDDMLRFAAALPADHFHVVLEVTERAMIDKEKSMANFAWLHRQGFEIAIDDFGTGHSALIYLERYNFDYLKIDRGFVQAIGTETVTSPVLDAVLTLSRRLKLMTVAEGVETQEQAEWLRGGAFISCRGTGSADRCRWPGWWLRTMNPRTISQRAKSHL</sequence>
<feature type="domain" description="EAL" evidence="11">
    <location>
        <begin position="261"/>
        <end position="524"/>
    </location>
</feature>
<dbReference type="Pfam" id="PF00563">
    <property type="entry name" value="EAL"/>
    <property type="match status" value="1"/>
</dbReference>
<evidence type="ECO:0000256" key="1">
    <source>
        <dbReference type="ARBA" id="ARBA00004651"/>
    </source>
</evidence>
<dbReference type="PROSITE" id="PS50883">
    <property type="entry name" value="EAL"/>
    <property type="match status" value="1"/>
</dbReference>
<dbReference type="InterPro" id="IPR035919">
    <property type="entry name" value="EAL_sf"/>
</dbReference>
<evidence type="ECO:0000256" key="5">
    <source>
        <dbReference type="ARBA" id="ARBA00022692"/>
    </source>
</evidence>
<dbReference type="PANTHER" id="PTHR33121">
    <property type="entry name" value="CYCLIC DI-GMP PHOSPHODIESTERASE PDEF"/>
    <property type="match status" value="1"/>
</dbReference>
<dbReference type="SUPFAM" id="SSF141868">
    <property type="entry name" value="EAL domain-like"/>
    <property type="match status" value="1"/>
</dbReference>
<keyword evidence="3" id="KW-1003">Cell membrane</keyword>
<evidence type="ECO:0000256" key="9">
    <source>
        <dbReference type="ARBA" id="ARBA00034290"/>
    </source>
</evidence>
<dbReference type="CDD" id="cd01948">
    <property type="entry name" value="EAL"/>
    <property type="match status" value="1"/>
</dbReference>
<feature type="transmembrane region" description="Helical" evidence="10">
    <location>
        <begin position="12"/>
        <end position="36"/>
    </location>
</feature>
<feature type="transmembrane region" description="Helical" evidence="10">
    <location>
        <begin position="238"/>
        <end position="258"/>
    </location>
</feature>
<dbReference type="SMART" id="SM00052">
    <property type="entry name" value="EAL"/>
    <property type="match status" value="1"/>
</dbReference>
<dbReference type="AlphaFoldDB" id="A0A919M335"/>
<organism evidence="12 13">
    <name type="scientific">Klebsiella pneumoniae</name>
    <dbReference type="NCBI Taxonomy" id="573"/>
    <lineage>
        <taxon>Bacteria</taxon>
        <taxon>Pseudomonadati</taxon>
        <taxon>Pseudomonadota</taxon>
        <taxon>Gammaproteobacteria</taxon>
        <taxon>Enterobacterales</taxon>
        <taxon>Enterobacteriaceae</taxon>
        <taxon>Klebsiella/Raoultella group</taxon>
        <taxon>Klebsiella</taxon>
        <taxon>Klebsiella pneumoniae complex</taxon>
    </lineage>
</organism>
<keyword evidence="4" id="KW-0973">c-di-GMP</keyword>
<gene>
    <name evidence="12" type="ORF">KPZU09_70180</name>
</gene>
<dbReference type="PANTHER" id="PTHR33121:SF73">
    <property type="entry name" value="CYCLIC DI-GMP PHOSPHODIESTERASE PDEN-RELATED"/>
    <property type="match status" value="1"/>
</dbReference>
<comment type="caution">
    <text evidence="12">The sequence shown here is derived from an EMBL/GenBank/DDBJ whole genome shotgun (WGS) entry which is preliminary data.</text>
</comment>
<evidence type="ECO:0000313" key="13">
    <source>
        <dbReference type="Proteomes" id="UP000655094"/>
    </source>
</evidence>
<evidence type="ECO:0000256" key="8">
    <source>
        <dbReference type="ARBA" id="ARBA00023136"/>
    </source>
</evidence>
<dbReference type="EC" id="3.1.4.52" evidence="2"/>
<keyword evidence="8 10" id="KW-0472">Membrane</keyword>
<proteinExistence type="predicted"/>
<evidence type="ECO:0000256" key="6">
    <source>
        <dbReference type="ARBA" id="ARBA00022801"/>
    </source>
</evidence>
<dbReference type="Gene3D" id="3.20.20.450">
    <property type="entry name" value="EAL domain"/>
    <property type="match status" value="1"/>
</dbReference>
<dbReference type="Proteomes" id="UP000655094">
    <property type="component" value="Unassembled WGS sequence"/>
</dbReference>
<dbReference type="InterPro" id="IPR050706">
    <property type="entry name" value="Cyclic-di-GMP_PDE-like"/>
</dbReference>
<dbReference type="Pfam" id="PF12792">
    <property type="entry name" value="CSS-motif"/>
    <property type="match status" value="1"/>
</dbReference>
<dbReference type="NCBIfam" id="NF007839">
    <property type="entry name" value="PRK10551.1"/>
    <property type="match status" value="1"/>
</dbReference>
<evidence type="ECO:0000313" key="12">
    <source>
        <dbReference type="EMBL" id="GHK57282.1"/>
    </source>
</evidence>